<evidence type="ECO:0000313" key="4">
    <source>
        <dbReference type="Proteomes" id="UP000256964"/>
    </source>
</evidence>
<gene>
    <name evidence="3" type="ORF">OH76DRAFT_867739</name>
</gene>
<dbReference type="AlphaFoldDB" id="A0A371DRE7"/>
<name>A0A371DRE7_9APHY</name>
<evidence type="ECO:0000313" key="3">
    <source>
        <dbReference type="EMBL" id="RDX55120.1"/>
    </source>
</evidence>
<dbReference type="PANTHER" id="PTHR43441">
    <property type="entry name" value="RIBOSOMAL-PROTEIN-SERINE ACETYLTRANSFERASE"/>
    <property type="match status" value="1"/>
</dbReference>
<feature type="region of interest" description="Disordered" evidence="1">
    <location>
        <begin position="1"/>
        <end position="20"/>
    </location>
</feature>
<dbReference type="Gene3D" id="3.40.630.30">
    <property type="match status" value="1"/>
</dbReference>
<dbReference type="PANTHER" id="PTHR43441:SF5">
    <property type="entry name" value="FAMILY ACETYLTRANSFERASE, PUTATIVE-RELATED"/>
    <property type="match status" value="1"/>
</dbReference>
<dbReference type="SUPFAM" id="SSF55729">
    <property type="entry name" value="Acyl-CoA N-acyltransferases (Nat)"/>
    <property type="match status" value="1"/>
</dbReference>
<dbReference type="Proteomes" id="UP000256964">
    <property type="component" value="Unassembled WGS sequence"/>
</dbReference>
<dbReference type="GO" id="GO:0008999">
    <property type="term" value="F:protein-N-terminal-alanine acetyltransferase activity"/>
    <property type="evidence" value="ECO:0007669"/>
    <property type="project" value="TreeGrafter"/>
</dbReference>
<sequence length="260" mass="29975">MSFVNNFTTPPPEPTLTQSELYGPTPYDINFAYPLYEETLRTDRLKLVPFVPSAHAETYWKHVKDRPELFQYYPVLYSTLPEFLTWFELKVRRNPYFLGLAMIDRTRPDPEHPEWGGSLAGIVNICSTVPQNLTTEIGYIVVFPEFQHTHVAKEMVALSQRYILQLPTQSPPGIGFRRLQWCAHPENAPSIGLAKRMCFKPEGTLRYLWVLPKELNHMGAKGREGDQFSGQGARHTAVLSVCWDDWEEEVRAENEAFLTK</sequence>
<reference evidence="3 4" key="1">
    <citation type="journal article" date="2018" name="Biotechnol. Biofuels">
        <title>Integrative visual omics of the white-rot fungus Polyporus brumalis exposes the biotechnological potential of its oxidative enzymes for delignifying raw plant biomass.</title>
        <authorList>
            <person name="Miyauchi S."/>
            <person name="Rancon A."/>
            <person name="Drula E."/>
            <person name="Hage H."/>
            <person name="Chaduli D."/>
            <person name="Favel A."/>
            <person name="Grisel S."/>
            <person name="Henrissat B."/>
            <person name="Herpoel-Gimbert I."/>
            <person name="Ruiz-Duenas F.J."/>
            <person name="Chevret D."/>
            <person name="Hainaut M."/>
            <person name="Lin J."/>
            <person name="Wang M."/>
            <person name="Pangilinan J."/>
            <person name="Lipzen A."/>
            <person name="Lesage-Meessen L."/>
            <person name="Navarro D."/>
            <person name="Riley R."/>
            <person name="Grigoriev I.V."/>
            <person name="Zhou S."/>
            <person name="Raouche S."/>
            <person name="Rosso M.N."/>
        </authorList>
    </citation>
    <scope>NUCLEOTIDE SEQUENCE [LARGE SCALE GENOMIC DNA]</scope>
    <source>
        <strain evidence="3 4">BRFM 1820</strain>
    </source>
</reference>
<evidence type="ECO:0000256" key="1">
    <source>
        <dbReference type="SAM" id="MobiDB-lite"/>
    </source>
</evidence>
<dbReference type="GO" id="GO:1990189">
    <property type="term" value="F:protein N-terminal-serine acetyltransferase activity"/>
    <property type="evidence" value="ECO:0007669"/>
    <property type="project" value="TreeGrafter"/>
</dbReference>
<dbReference type="EMBL" id="KZ857383">
    <property type="protein sequence ID" value="RDX55120.1"/>
    <property type="molecule type" value="Genomic_DNA"/>
</dbReference>
<evidence type="ECO:0000259" key="2">
    <source>
        <dbReference type="Pfam" id="PF13302"/>
    </source>
</evidence>
<dbReference type="Pfam" id="PF13302">
    <property type="entry name" value="Acetyltransf_3"/>
    <property type="match status" value="1"/>
</dbReference>
<feature type="domain" description="N-acetyltransferase" evidence="2">
    <location>
        <begin position="44"/>
        <end position="198"/>
    </location>
</feature>
<accession>A0A371DRE7</accession>
<dbReference type="InterPro" id="IPR000182">
    <property type="entry name" value="GNAT_dom"/>
</dbReference>
<organism evidence="3 4">
    <name type="scientific">Lentinus brumalis</name>
    <dbReference type="NCBI Taxonomy" id="2498619"/>
    <lineage>
        <taxon>Eukaryota</taxon>
        <taxon>Fungi</taxon>
        <taxon>Dikarya</taxon>
        <taxon>Basidiomycota</taxon>
        <taxon>Agaricomycotina</taxon>
        <taxon>Agaricomycetes</taxon>
        <taxon>Polyporales</taxon>
        <taxon>Polyporaceae</taxon>
        <taxon>Lentinus</taxon>
    </lineage>
</organism>
<proteinExistence type="predicted"/>
<dbReference type="InterPro" id="IPR016181">
    <property type="entry name" value="Acyl_CoA_acyltransferase"/>
</dbReference>
<dbReference type="OrthoDB" id="41238at2759"/>
<protein>
    <submittedName>
        <fullName evidence="3">Acyl-CoA N-acyltransferase</fullName>
    </submittedName>
</protein>
<dbReference type="InterPro" id="IPR051908">
    <property type="entry name" value="Ribosomal_N-acetyltransferase"/>
</dbReference>
<keyword evidence="4" id="KW-1185">Reference proteome</keyword>